<dbReference type="RefSeq" id="WP_103067756.1">
    <property type="nucleotide sequence ID" value="NZ_AZRL01000022.1"/>
</dbReference>
<dbReference type="CDD" id="cd01296">
    <property type="entry name" value="Imidazolone-5PH"/>
    <property type="match status" value="1"/>
</dbReference>
<dbReference type="Gene3D" id="3.20.20.140">
    <property type="entry name" value="Metal-dependent hydrolases"/>
    <property type="match status" value="1"/>
</dbReference>
<feature type="domain" description="Amidohydrolase-related" evidence="8">
    <location>
        <begin position="79"/>
        <end position="420"/>
    </location>
</feature>
<feature type="binding site" evidence="7">
    <location>
        <position position="97"/>
    </location>
    <ligand>
        <name>4-imidazolone-5-propanoate</name>
        <dbReference type="ChEBI" id="CHEBI:77893"/>
    </ligand>
</feature>
<feature type="binding site" evidence="7">
    <location>
        <position position="88"/>
    </location>
    <ligand>
        <name>Fe(3+)</name>
        <dbReference type="ChEBI" id="CHEBI:29034"/>
    </ligand>
</feature>
<evidence type="ECO:0000256" key="2">
    <source>
        <dbReference type="ARBA" id="ARBA00022723"/>
    </source>
</evidence>
<accession>A0A2K1NX41</accession>
<evidence type="ECO:0000259" key="8">
    <source>
        <dbReference type="Pfam" id="PF01979"/>
    </source>
</evidence>
<dbReference type="GO" id="GO:0019557">
    <property type="term" value="P:L-histidine catabolic process to glutamate and formate"/>
    <property type="evidence" value="ECO:0007669"/>
    <property type="project" value="UniProtKB-UniPathway"/>
</dbReference>
<dbReference type="SUPFAM" id="SSF51556">
    <property type="entry name" value="Metallo-dependent hydrolases"/>
    <property type="match status" value="1"/>
</dbReference>
<name>A0A2K1NX41_9BACT</name>
<dbReference type="SUPFAM" id="SSF51338">
    <property type="entry name" value="Composite domain of metallo-dependent hydrolases"/>
    <property type="match status" value="1"/>
</dbReference>
<evidence type="ECO:0000256" key="4">
    <source>
        <dbReference type="ARBA" id="ARBA00022808"/>
    </source>
</evidence>
<evidence type="ECO:0000256" key="7">
    <source>
        <dbReference type="HAMAP-Rule" id="MF_00372"/>
    </source>
</evidence>
<keyword evidence="2 7" id="KW-0479">Metal-binding</keyword>
<evidence type="ECO:0000256" key="6">
    <source>
        <dbReference type="ARBA" id="ARBA00023004"/>
    </source>
</evidence>
<gene>
    <name evidence="7" type="primary">hutI</name>
    <name evidence="9" type="ORF">X929_09660</name>
</gene>
<feature type="binding site" evidence="7">
    <location>
        <position position="160"/>
    </location>
    <ligand>
        <name>4-imidazolone-5-propanoate</name>
        <dbReference type="ChEBI" id="CHEBI:77893"/>
    </ligand>
</feature>
<feature type="binding site" evidence="7">
    <location>
        <position position="90"/>
    </location>
    <ligand>
        <name>Fe(3+)</name>
        <dbReference type="ChEBI" id="CHEBI:29034"/>
    </ligand>
</feature>
<dbReference type="GO" id="GO:0008270">
    <property type="term" value="F:zinc ion binding"/>
    <property type="evidence" value="ECO:0007669"/>
    <property type="project" value="UniProtKB-UniRule"/>
</dbReference>
<feature type="binding site" evidence="7">
    <location>
        <position position="259"/>
    </location>
    <ligand>
        <name>Fe(3+)</name>
        <dbReference type="ChEBI" id="CHEBI:29034"/>
    </ligand>
</feature>
<keyword evidence="3 7" id="KW-0378">Hydrolase</keyword>
<dbReference type="GO" id="GO:0005737">
    <property type="term" value="C:cytoplasm"/>
    <property type="evidence" value="ECO:0007669"/>
    <property type="project" value="UniProtKB-SubCell"/>
</dbReference>
<comment type="function">
    <text evidence="7">Catalyzes the hydrolytic cleavage of the carbon-nitrogen bond in imidazolone-5-propanoate to yield N-formimidoyl-L-glutamate. It is the third step in the universal histidine degradation pathway.</text>
</comment>
<evidence type="ECO:0000256" key="1">
    <source>
        <dbReference type="ARBA" id="ARBA00012864"/>
    </source>
</evidence>
<keyword evidence="7" id="KW-0963">Cytoplasm</keyword>
<feature type="binding site" evidence="7">
    <location>
        <position position="334"/>
    </location>
    <ligand>
        <name>Fe(3+)</name>
        <dbReference type="ChEBI" id="CHEBI:29034"/>
    </ligand>
</feature>
<dbReference type="Pfam" id="PF01979">
    <property type="entry name" value="Amidohydro_1"/>
    <property type="match status" value="1"/>
</dbReference>
<dbReference type="GO" id="GO:0050480">
    <property type="term" value="F:imidazolonepropionase activity"/>
    <property type="evidence" value="ECO:0007669"/>
    <property type="project" value="UniProtKB-UniRule"/>
</dbReference>
<dbReference type="InterPro" id="IPR006680">
    <property type="entry name" value="Amidohydro-rel"/>
</dbReference>
<comment type="catalytic activity">
    <reaction evidence="7">
        <text>4-imidazolone-5-propanoate + H2O = N-formimidoyl-L-glutamate</text>
        <dbReference type="Rhea" id="RHEA:23660"/>
        <dbReference type="ChEBI" id="CHEBI:15377"/>
        <dbReference type="ChEBI" id="CHEBI:58928"/>
        <dbReference type="ChEBI" id="CHEBI:77893"/>
        <dbReference type="EC" id="3.5.2.7"/>
    </reaction>
</comment>
<comment type="subcellular location">
    <subcellularLocation>
        <location evidence="7">Cytoplasm</location>
    </subcellularLocation>
</comment>
<comment type="similarity">
    <text evidence="7">Belongs to the metallo-dependent hydrolases superfamily. HutI family.</text>
</comment>
<evidence type="ECO:0000256" key="5">
    <source>
        <dbReference type="ARBA" id="ARBA00022833"/>
    </source>
</evidence>
<dbReference type="FunFam" id="3.20.20.140:FF:000007">
    <property type="entry name" value="Imidazolonepropionase"/>
    <property type="match status" value="1"/>
</dbReference>
<dbReference type="InterPro" id="IPR011059">
    <property type="entry name" value="Metal-dep_hydrolase_composite"/>
</dbReference>
<dbReference type="HAMAP" id="MF_00372">
    <property type="entry name" value="HutI"/>
    <property type="match status" value="1"/>
</dbReference>
<organism evidence="9 10">
    <name type="scientific">Petrotoga olearia DSM 13574</name>
    <dbReference type="NCBI Taxonomy" id="1122955"/>
    <lineage>
        <taxon>Bacteria</taxon>
        <taxon>Thermotogati</taxon>
        <taxon>Thermotogota</taxon>
        <taxon>Thermotogae</taxon>
        <taxon>Petrotogales</taxon>
        <taxon>Petrotogaceae</taxon>
        <taxon>Petrotoga</taxon>
    </lineage>
</organism>
<keyword evidence="6 7" id="KW-0408">Iron</keyword>
<keyword evidence="5 7" id="KW-0862">Zinc</keyword>
<comment type="cofactor">
    <cofactor evidence="7">
        <name>Zn(2+)</name>
        <dbReference type="ChEBI" id="CHEBI:29105"/>
    </cofactor>
    <cofactor evidence="7">
        <name>Fe(3+)</name>
        <dbReference type="ChEBI" id="CHEBI:29034"/>
    </cofactor>
    <text evidence="7">Binds 1 zinc or iron ion per subunit.</text>
</comment>
<feature type="binding site" evidence="7">
    <location>
        <position position="336"/>
    </location>
    <ligand>
        <name>N-formimidoyl-L-glutamate</name>
        <dbReference type="ChEBI" id="CHEBI:58928"/>
    </ligand>
</feature>
<feature type="binding site" evidence="7">
    <location>
        <position position="338"/>
    </location>
    <ligand>
        <name>N-formimidoyl-L-glutamate</name>
        <dbReference type="ChEBI" id="CHEBI:58928"/>
    </ligand>
</feature>
<dbReference type="GO" id="GO:0005506">
    <property type="term" value="F:iron ion binding"/>
    <property type="evidence" value="ECO:0007669"/>
    <property type="project" value="UniProtKB-UniRule"/>
</dbReference>
<feature type="binding site" evidence="7">
    <location>
        <position position="90"/>
    </location>
    <ligand>
        <name>Zn(2+)</name>
        <dbReference type="ChEBI" id="CHEBI:29105"/>
    </ligand>
</feature>
<protein>
    <recommendedName>
        <fullName evidence="1 7">Imidazolonepropionase</fullName>
        <ecNumber evidence="1 7">3.5.2.7</ecNumber>
    </recommendedName>
    <alternativeName>
        <fullName evidence="7">Imidazolone-5-propionate hydrolase</fullName>
    </alternativeName>
</protein>
<feature type="binding site" evidence="7">
    <location>
        <position position="262"/>
    </location>
    <ligand>
        <name>4-imidazolone-5-propanoate</name>
        <dbReference type="ChEBI" id="CHEBI:77893"/>
    </ligand>
</feature>
<dbReference type="Gene3D" id="2.30.40.10">
    <property type="entry name" value="Urease, subunit C, domain 1"/>
    <property type="match status" value="1"/>
</dbReference>
<evidence type="ECO:0000313" key="9">
    <source>
        <dbReference type="EMBL" id="PNR95094.1"/>
    </source>
</evidence>
<dbReference type="NCBIfam" id="TIGR01224">
    <property type="entry name" value="hutI"/>
    <property type="match status" value="1"/>
</dbReference>
<dbReference type="InterPro" id="IPR005920">
    <property type="entry name" value="HutI"/>
</dbReference>
<dbReference type="PANTHER" id="PTHR42752:SF1">
    <property type="entry name" value="IMIDAZOLONEPROPIONASE-RELATED"/>
    <property type="match status" value="1"/>
</dbReference>
<comment type="caution">
    <text evidence="9">The sequence shown here is derived from an EMBL/GenBank/DDBJ whole genome shotgun (WGS) entry which is preliminary data.</text>
</comment>
<evidence type="ECO:0000256" key="3">
    <source>
        <dbReference type="ARBA" id="ARBA00022801"/>
    </source>
</evidence>
<reference evidence="9 10" key="1">
    <citation type="submission" date="2013-12" db="EMBL/GenBank/DDBJ databases">
        <title>Comparative genomics of Petrotoga isolates.</title>
        <authorList>
            <person name="Nesbo C.L."/>
            <person name="Charchuk R."/>
            <person name="Chow K."/>
        </authorList>
    </citation>
    <scope>NUCLEOTIDE SEQUENCE [LARGE SCALE GENOMIC DNA]</scope>
    <source>
        <strain evidence="9 10">DSM 13574</strain>
    </source>
</reference>
<comment type="pathway">
    <text evidence="7">Amino-acid degradation; L-histidine degradation into L-glutamate; N-formimidoyl-L-glutamate from L-histidine: step 3/3.</text>
</comment>
<sequence length="428" mass="47034">MAIDMSEKATLIIKNISNLITMRGPNRPRKKEEMSEIGLIKNGIIAASKDKIIYVGSGDLPKDIEIAQDAKIINAQGKTVTPGLIDSHTHLVHGGSREYELFKKLEGESYLDILNSGGGIYDTVESTKKASFEELLKKAEKSLNRMLSYGVTTVEAKSGYGLDDFDTELKQLEVIRELNRIHPIDLVPTFLGAHAVPKKYQDNVDKFVDILITEMIPYVAEKNLAKFCDVFCEKGVFSVDQSRKILSAAKEHGLFLKIHADEIEPLGGTELAAELGCVSADHLVGASDEGLKKMAENNVIATLLPTTTFFLQSEKYANARKMIELGIPIALSTDYNPGSSPTENLQLVMTFGAIKLHMNPKEIITSVTINAACALKLEDKIGSLEVGKKTDMAIFDVPNIEYLIYHFGVNHTQTVIKNGEVYDIATVS</sequence>
<dbReference type="PANTHER" id="PTHR42752">
    <property type="entry name" value="IMIDAZOLONEPROPIONASE"/>
    <property type="match status" value="1"/>
</dbReference>
<dbReference type="OrthoDB" id="9776455at2"/>
<feature type="binding site" evidence="7">
    <location>
        <position position="160"/>
    </location>
    <ligand>
        <name>N-formimidoyl-L-glutamate</name>
        <dbReference type="ChEBI" id="CHEBI:58928"/>
    </ligand>
</feature>
<dbReference type="EC" id="3.5.2.7" evidence="1 7"/>
<dbReference type="InterPro" id="IPR032466">
    <property type="entry name" value="Metal_Hydrolase"/>
</dbReference>
<dbReference type="Proteomes" id="UP000236434">
    <property type="component" value="Unassembled WGS sequence"/>
</dbReference>
<feature type="binding site" evidence="7">
    <location>
        <position position="194"/>
    </location>
    <ligand>
        <name>4-imidazolone-5-propanoate</name>
        <dbReference type="ChEBI" id="CHEBI:77893"/>
    </ligand>
</feature>
<dbReference type="EMBL" id="AZRL01000022">
    <property type="protein sequence ID" value="PNR95094.1"/>
    <property type="molecule type" value="Genomic_DNA"/>
</dbReference>
<feature type="binding site" evidence="7">
    <location>
        <position position="339"/>
    </location>
    <ligand>
        <name>4-imidazolone-5-propanoate</name>
        <dbReference type="ChEBI" id="CHEBI:77893"/>
    </ligand>
</feature>
<keyword evidence="4 7" id="KW-0369">Histidine metabolism</keyword>
<feature type="binding site" evidence="7">
    <location>
        <position position="88"/>
    </location>
    <ligand>
        <name>Zn(2+)</name>
        <dbReference type="ChEBI" id="CHEBI:29105"/>
    </ligand>
</feature>
<feature type="binding site" evidence="7">
    <location>
        <position position="334"/>
    </location>
    <ligand>
        <name>Zn(2+)</name>
        <dbReference type="ChEBI" id="CHEBI:29105"/>
    </ligand>
</feature>
<evidence type="ECO:0000313" key="10">
    <source>
        <dbReference type="Proteomes" id="UP000236434"/>
    </source>
</evidence>
<dbReference type="GO" id="GO:0019556">
    <property type="term" value="P:L-histidine catabolic process to glutamate and formamide"/>
    <property type="evidence" value="ECO:0007669"/>
    <property type="project" value="UniProtKB-UniRule"/>
</dbReference>
<proteinExistence type="inferred from homology"/>
<dbReference type="AlphaFoldDB" id="A0A2K1NX41"/>
<feature type="binding site" evidence="7">
    <location>
        <position position="259"/>
    </location>
    <ligand>
        <name>Zn(2+)</name>
        <dbReference type="ChEBI" id="CHEBI:29105"/>
    </ligand>
</feature>
<dbReference type="UniPathway" id="UPA00379">
    <property type="reaction ID" value="UER00551"/>
</dbReference>